<dbReference type="GO" id="GO:0006355">
    <property type="term" value="P:regulation of DNA-templated transcription"/>
    <property type="evidence" value="ECO:0007669"/>
    <property type="project" value="InterPro"/>
</dbReference>
<dbReference type="Gene3D" id="1.25.40.10">
    <property type="entry name" value="Tetratricopeptide repeat domain"/>
    <property type="match status" value="3"/>
</dbReference>
<dbReference type="SMART" id="SM00862">
    <property type="entry name" value="Trans_reg_C"/>
    <property type="match status" value="1"/>
</dbReference>
<dbReference type="Proteomes" id="UP000653411">
    <property type="component" value="Unassembled WGS sequence"/>
</dbReference>
<dbReference type="Pfam" id="PF00486">
    <property type="entry name" value="Trans_reg_C"/>
    <property type="match status" value="1"/>
</dbReference>
<dbReference type="InterPro" id="IPR005158">
    <property type="entry name" value="BTAD"/>
</dbReference>
<dbReference type="InterPro" id="IPR011990">
    <property type="entry name" value="TPR-like_helical_dom_sf"/>
</dbReference>
<dbReference type="AlphaFoldDB" id="A0A918CTD6"/>
<dbReference type="SUPFAM" id="SSF52540">
    <property type="entry name" value="P-loop containing nucleoside triphosphate hydrolases"/>
    <property type="match status" value="1"/>
</dbReference>
<dbReference type="InterPro" id="IPR036388">
    <property type="entry name" value="WH-like_DNA-bd_sf"/>
</dbReference>
<comment type="similarity">
    <text evidence="1">Belongs to the AfsR/DnrI/RedD regulatory family.</text>
</comment>
<dbReference type="Gene3D" id="3.40.50.300">
    <property type="entry name" value="P-loop containing nucleotide triphosphate hydrolases"/>
    <property type="match status" value="1"/>
</dbReference>
<feature type="region of interest" description="Disordered" evidence="7">
    <location>
        <begin position="246"/>
        <end position="308"/>
    </location>
</feature>
<dbReference type="InterPro" id="IPR002182">
    <property type="entry name" value="NB-ARC"/>
</dbReference>
<evidence type="ECO:0000256" key="1">
    <source>
        <dbReference type="ARBA" id="ARBA00005820"/>
    </source>
</evidence>
<dbReference type="PANTHER" id="PTHR35807">
    <property type="entry name" value="TRANSCRIPTIONAL REGULATOR REDD-RELATED"/>
    <property type="match status" value="1"/>
</dbReference>
<organism evidence="9 10">
    <name type="scientific">Streptomyces fuscichromogenes</name>
    <dbReference type="NCBI Taxonomy" id="1324013"/>
    <lineage>
        <taxon>Bacteria</taxon>
        <taxon>Bacillati</taxon>
        <taxon>Actinomycetota</taxon>
        <taxon>Actinomycetes</taxon>
        <taxon>Kitasatosporales</taxon>
        <taxon>Streptomycetaceae</taxon>
        <taxon>Streptomyces</taxon>
    </lineage>
</organism>
<keyword evidence="3" id="KW-0805">Transcription regulation</keyword>
<evidence type="ECO:0000256" key="6">
    <source>
        <dbReference type="PROSITE-ProRule" id="PRU01091"/>
    </source>
</evidence>
<dbReference type="SMART" id="SM01043">
    <property type="entry name" value="BTAD"/>
    <property type="match status" value="1"/>
</dbReference>
<feature type="compositionally biased region" description="Low complexity" evidence="7">
    <location>
        <begin position="322"/>
        <end position="336"/>
    </location>
</feature>
<reference evidence="9" key="1">
    <citation type="journal article" date="2014" name="Int. J. Syst. Evol. Microbiol.">
        <title>Complete genome sequence of Corynebacterium casei LMG S-19264T (=DSM 44701T), isolated from a smear-ripened cheese.</title>
        <authorList>
            <consortium name="US DOE Joint Genome Institute (JGI-PGF)"/>
            <person name="Walter F."/>
            <person name="Albersmeier A."/>
            <person name="Kalinowski J."/>
            <person name="Ruckert C."/>
        </authorList>
    </citation>
    <scope>NUCLEOTIDE SEQUENCE</scope>
    <source>
        <strain evidence="9">CGMCC 4.7110</strain>
    </source>
</reference>
<evidence type="ECO:0000256" key="4">
    <source>
        <dbReference type="ARBA" id="ARBA00023125"/>
    </source>
</evidence>
<evidence type="ECO:0000256" key="7">
    <source>
        <dbReference type="SAM" id="MobiDB-lite"/>
    </source>
</evidence>
<protein>
    <recommendedName>
        <fullName evidence="8">OmpR/PhoB-type domain-containing protein</fullName>
    </recommendedName>
</protein>
<evidence type="ECO:0000313" key="10">
    <source>
        <dbReference type="Proteomes" id="UP000653411"/>
    </source>
</evidence>
<dbReference type="InterPro" id="IPR001867">
    <property type="entry name" value="OmpR/PhoB-type_DNA-bd"/>
</dbReference>
<feature type="DNA-binding region" description="OmpR/PhoB-type" evidence="6">
    <location>
        <begin position="1"/>
        <end position="98"/>
    </location>
</feature>
<comment type="caution">
    <text evidence="9">The sequence shown here is derived from an EMBL/GenBank/DDBJ whole genome shotgun (WGS) entry which is preliminary data.</text>
</comment>
<proteinExistence type="inferred from homology"/>
<gene>
    <name evidence="9" type="ORF">GCM10011578_053070</name>
</gene>
<keyword evidence="2" id="KW-0902">Two-component regulatory system</keyword>
<keyword evidence="4 6" id="KW-0238">DNA-binding</keyword>
<keyword evidence="5" id="KW-0804">Transcription</keyword>
<dbReference type="Gene3D" id="1.10.10.10">
    <property type="entry name" value="Winged helix-like DNA-binding domain superfamily/Winged helix DNA-binding domain"/>
    <property type="match status" value="1"/>
</dbReference>
<evidence type="ECO:0000256" key="3">
    <source>
        <dbReference type="ARBA" id="ARBA00023015"/>
    </source>
</evidence>
<dbReference type="SUPFAM" id="SSF46894">
    <property type="entry name" value="C-terminal effector domain of the bipartite response regulators"/>
    <property type="match status" value="1"/>
</dbReference>
<dbReference type="InterPro" id="IPR019734">
    <property type="entry name" value="TPR_rpt"/>
</dbReference>
<sequence>MSERIRFAVLGQIRAVRAEQSVRVGSPQQQAMLAVLLLRSGRSASMQELVDAVWGDEPPHSAAATIRTYAWRLRQTFTESRSQQRTLLSVGDGYRMALPPEAVDAVSAEQLAVQAVEHRNAGRLTVAGERIGQALALWRGEPLAGVPGPHAEQQRHRLDELRLTLLEEHFDVLIRQGMHLLAVPELGALVSAHPLRERFHALYMRALHAASRQADALAVYHRLRRHLADELGVDPSRELRELHQELLADDPAHPSDRGNRAEVTLRTGTGTGGGGGLDRLSATANTPAHAPARTAVSPPDTVTRQPRPSVVPTATLPLSPAPAPALVVPGTATTPPFEDRRQPVLPRETGGTPVGAHPVPAQLPPDIADFTGRIAALDRLMDTLDPDRADQSCLVGIARRHGVPPVAVITGMGGAGKTALAVRAAHQVRDGYPDGQLYADMRGAQHDPADPGVVLTGFITALGVAAQFVPDSLDNRAALLRSLLNGRRTLILLDNVRDPAQITPLLPGSATCAVLITSRSRLWGLPTSVRVDLPGFDTDEALELLERIIGPARPAEDPAAARELVRSCGLLPLAVRIAAARLASRPTWSAASLTARLTDERRRITELRAGDLTVAAVFEIGYQQLPEPHARTFRQIAMVCDPEIGLPAAAAVLELSESSAEEHLESLVDASLLETTHPGRYRYHDLLRAFAHQHTTPAERLLALDRQLDFLLATAAGAFQRAVPGDAVAATLSATRSAGTRLEDVRAARIWAATESEGAFSAVLAAAREARSAPAAGQGAAALLPAAVDLLIALTAFGPYVQREQLVQAAVAVAEAAEAQGDRRTVGRARFLCGNIAVQSTRLANAREHLRVAESHCRETGDAAILCQTLNDLGLIALFEHRYEEAVERLDEAAALARELGQRSGELVTTVNAALARLRGGRAEEAVVACEAALEALRATADHQGVAYALSVLGQAMHELGRYEDAVVQYTECLGVCRAMELHSREAQAHYRLADTLRAMGRAVEAVAIAERAVARSSDGRSERDHGHALVALGRALAEAGRTEEAALRLAEAVTVFTGLGLPDAADARRLLDGLGVR</sequence>
<dbReference type="InterPro" id="IPR051677">
    <property type="entry name" value="AfsR-DnrI-RedD_regulator"/>
</dbReference>
<dbReference type="InterPro" id="IPR016032">
    <property type="entry name" value="Sig_transdc_resp-reg_C-effctor"/>
</dbReference>
<reference evidence="9" key="2">
    <citation type="submission" date="2020-09" db="EMBL/GenBank/DDBJ databases">
        <authorList>
            <person name="Sun Q."/>
            <person name="Zhou Y."/>
        </authorList>
    </citation>
    <scope>NUCLEOTIDE SEQUENCE</scope>
    <source>
        <strain evidence="9">CGMCC 4.7110</strain>
    </source>
</reference>
<dbReference type="InterPro" id="IPR027417">
    <property type="entry name" value="P-loop_NTPase"/>
</dbReference>
<dbReference type="SMART" id="SM00028">
    <property type="entry name" value="TPR"/>
    <property type="match status" value="4"/>
</dbReference>
<name>A0A918CTD6_9ACTN</name>
<evidence type="ECO:0000313" key="9">
    <source>
        <dbReference type="EMBL" id="GGN21725.1"/>
    </source>
</evidence>
<keyword evidence="10" id="KW-1185">Reference proteome</keyword>
<feature type="region of interest" description="Disordered" evidence="7">
    <location>
        <begin position="322"/>
        <end position="343"/>
    </location>
</feature>
<dbReference type="PANTHER" id="PTHR35807:SF1">
    <property type="entry name" value="TRANSCRIPTIONAL REGULATOR REDD"/>
    <property type="match status" value="1"/>
</dbReference>
<evidence type="ECO:0000256" key="2">
    <source>
        <dbReference type="ARBA" id="ARBA00023012"/>
    </source>
</evidence>
<dbReference type="RefSeq" id="WP_189265326.1">
    <property type="nucleotide sequence ID" value="NZ_BMML01000012.1"/>
</dbReference>
<dbReference type="PROSITE" id="PS51755">
    <property type="entry name" value="OMPR_PHOB"/>
    <property type="match status" value="1"/>
</dbReference>
<accession>A0A918CTD6</accession>
<evidence type="ECO:0000259" key="8">
    <source>
        <dbReference type="PROSITE" id="PS51755"/>
    </source>
</evidence>
<feature type="domain" description="OmpR/PhoB-type" evidence="8">
    <location>
        <begin position="1"/>
        <end position="98"/>
    </location>
</feature>
<dbReference type="Pfam" id="PF13424">
    <property type="entry name" value="TPR_12"/>
    <property type="match status" value="1"/>
</dbReference>
<dbReference type="GO" id="GO:0000160">
    <property type="term" value="P:phosphorelay signal transduction system"/>
    <property type="evidence" value="ECO:0007669"/>
    <property type="project" value="UniProtKB-KW"/>
</dbReference>
<dbReference type="GO" id="GO:0043531">
    <property type="term" value="F:ADP binding"/>
    <property type="evidence" value="ECO:0007669"/>
    <property type="project" value="InterPro"/>
</dbReference>
<dbReference type="Pfam" id="PF00931">
    <property type="entry name" value="NB-ARC"/>
    <property type="match status" value="1"/>
</dbReference>
<feature type="compositionally biased region" description="Basic and acidic residues" evidence="7">
    <location>
        <begin position="246"/>
        <end position="260"/>
    </location>
</feature>
<dbReference type="Pfam" id="PF03704">
    <property type="entry name" value="BTAD"/>
    <property type="match status" value="1"/>
</dbReference>
<evidence type="ECO:0000256" key="5">
    <source>
        <dbReference type="ARBA" id="ARBA00023163"/>
    </source>
</evidence>
<dbReference type="PRINTS" id="PR00364">
    <property type="entry name" value="DISEASERSIST"/>
</dbReference>
<dbReference type="GO" id="GO:0003677">
    <property type="term" value="F:DNA binding"/>
    <property type="evidence" value="ECO:0007669"/>
    <property type="project" value="UniProtKB-UniRule"/>
</dbReference>
<dbReference type="EMBL" id="BMML01000012">
    <property type="protein sequence ID" value="GGN21725.1"/>
    <property type="molecule type" value="Genomic_DNA"/>
</dbReference>
<dbReference type="CDD" id="cd15831">
    <property type="entry name" value="BTAD"/>
    <property type="match status" value="1"/>
</dbReference>
<dbReference type="SUPFAM" id="SSF48452">
    <property type="entry name" value="TPR-like"/>
    <property type="match status" value="3"/>
</dbReference>